<dbReference type="AlphaFoldDB" id="A0A2N5TXX5"/>
<sequence length="379" mass="42806">MNDDPANAPSPTSTQPQPHTEPHLVAETVSQDVHMDLDAVPGEKKMPESINPTDSEKHLPLPEKTSQAEAVGGTGEAALKRKTQTEAAQDANKKPILCKPCNRTFDLHANYENHLKHSPRHFYCKPCKKDFLSEEARRSHQAHAKAHQTCKWCKDQEIGNLALHNRVSHWECRKCKKLLENYIKYNDHCRSAHPKIYCVGCLKLYKNSNDLKMHHLSHYHQFRSFTCPSPECRAAFLSESGVIAHLESGCCSSGVDQAMIDKSMVIRDPRQLFVRGARVSLPADREVPVQAGLYPCSLCPKKFQYRAGLLQHLGSSKHTNNGRDPYKCPASTCNKPTFPSLSSLLVHKERGKCGLDRDTALITTLDRYIYDLFDRIRNM</sequence>
<protein>
    <recommendedName>
        <fullName evidence="9">C2H2-type domain-containing protein</fullName>
    </recommendedName>
</protein>
<dbReference type="GO" id="GO:0008270">
    <property type="term" value="F:zinc ion binding"/>
    <property type="evidence" value="ECO:0007669"/>
    <property type="project" value="UniProtKB-KW"/>
</dbReference>
<feature type="compositionally biased region" description="Basic and acidic residues" evidence="8">
    <location>
        <begin position="37"/>
        <end position="47"/>
    </location>
</feature>
<evidence type="ECO:0000313" key="11">
    <source>
        <dbReference type="Proteomes" id="UP000235392"/>
    </source>
</evidence>
<feature type="domain" description="C2H2-type" evidence="9">
    <location>
        <begin position="294"/>
        <end position="323"/>
    </location>
</feature>
<evidence type="ECO:0000256" key="7">
    <source>
        <dbReference type="PROSITE-ProRule" id="PRU00042"/>
    </source>
</evidence>
<evidence type="ECO:0000256" key="3">
    <source>
        <dbReference type="ARBA" id="ARBA00022737"/>
    </source>
</evidence>
<keyword evidence="4 7" id="KW-0863">Zinc-finger</keyword>
<dbReference type="PROSITE" id="PS00028">
    <property type="entry name" value="ZINC_FINGER_C2H2_1"/>
    <property type="match status" value="1"/>
</dbReference>
<dbReference type="SMART" id="SM00355">
    <property type="entry name" value="ZnF_C2H2"/>
    <property type="match status" value="7"/>
</dbReference>
<keyword evidence="6" id="KW-0539">Nucleus</keyword>
<dbReference type="Gene3D" id="3.30.160.60">
    <property type="entry name" value="Classic Zinc Finger"/>
    <property type="match status" value="2"/>
</dbReference>
<organism evidence="10 11">
    <name type="scientific">Puccinia coronata f. sp. avenae</name>
    <dbReference type="NCBI Taxonomy" id="200324"/>
    <lineage>
        <taxon>Eukaryota</taxon>
        <taxon>Fungi</taxon>
        <taxon>Dikarya</taxon>
        <taxon>Basidiomycota</taxon>
        <taxon>Pucciniomycotina</taxon>
        <taxon>Pucciniomycetes</taxon>
        <taxon>Pucciniales</taxon>
        <taxon>Pucciniaceae</taxon>
        <taxon>Puccinia</taxon>
    </lineage>
</organism>
<dbReference type="Proteomes" id="UP000235392">
    <property type="component" value="Unassembled WGS sequence"/>
</dbReference>
<keyword evidence="3" id="KW-0677">Repeat</keyword>
<keyword evidence="5" id="KW-0862">Zinc</keyword>
<dbReference type="PROSITE" id="PS50157">
    <property type="entry name" value="ZINC_FINGER_C2H2_2"/>
    <property type="match status" value="2"/>
</dbReference>
<dbReference type="InterPro" id="IPR013087">
    <property type="entry name" value="Znf_C2H2_type"/>
</dbReference>
<evidence type="ECO:0000256" key="5">
    <source>
        <dbReference type="ARBA" id="ARBA00022833"/>
    </source>
</evidence>
<name>A0A2N5TXX5_9BASI</name>
<accession>A0A2N5TXX5</accession>
<feature type="region of interest" description="Disordered" evidence="8">
    <location>
        <begin position="37"/>
        <end position="73"/>
    </location>
</feature>
<evidence type="ECO:0000256" key="2">
    <source>
        <dbReference type="ARBA" id="ARBA00022723"/>
    </source>
</evidence>
<reference evidence="10 11" key="1">
    <citation type="submission" date="2017-11" db="EMBL/GenBank/DDBJ databases">
        <title>De novo assembly and phasing of dikaryotic genomes from two isolates of Puccinia coronata f. sp. avenae, the causal agent of oat crown rust.</title>
        <authorList>
            <person name="Miller M.E."/>
            <person name="Zhang Y."/>
            <person name="Omidvar V."/>
            <person name="Sperschneider J."/>
            <person name="Schwessinger B."/>
            <person name="Raley C."/>
            <person name="Palmer J.M."/>
            <person name="Garnica D."/>
            <person name="Upadhyaya N."/>
            <person name="Rathjen J."/>
            <person name="Taylor J.M."/>
            <person name="Park R.F."/>
            <person name="Dodds P.N."/>
            <person name="Hirsch C.D."/>
            <person name="Kianian S.F."/>
            <person name="Figueroa M."/>
        </authorList>
    </citation>
    <scope>NUCLEOTIDE SEQUENCE [LARGE SCALE GENOMIC DNA]</scope>
    <source>
        <strain evidence="10">12SD80</strain>
    </source>
</reference>
<evidence type="ECO:0000259" key="9">
    <source>
        <dbReference type="PROSITE" id="PS50157"/>
    </source>
</evidence>
<comment type="caution">
    <text evidence="10">The sequence shown here is derived from an EMBL/GenBank/DDBJ whole genome shotgun (WGS) entry which is preliminary data.</text>
</comment>
<dbReference type="Pfam" id="PF12874">
    <property type="entry name" value="zf-met"/>
    <property type="match status" value="1"/>
</dbReference>
<dbReference type="PANTHER" id="PTHR24376:SF235">
    <property type="entry name" value="C2H2-TYPE DOMAIN-CONTAINING PROTEIN"/>
    <property type="match status" value="1"/>
</dbReference>
<evidence type="ECO:0000256" key="4">
    <source>
        <dbReference type="ARBA" id="ARBA00022771"/>
    </source>
</evidence>
<dbReference type="GO" id="GO:0005634">
    <property type="term" value="C:nucleus"/>
    <property type="evidence" value="ECO:0007669"/>
    <property type="project" value="UniProtKB-SubCell"/>
</dbReference>
<evidence type="ECO:0000256" key="8">
    <source>
        <dbReference type="SAM" id="MobiDB-lite"/>
    </source>
</evidence>
<gene>
    <name evidence="10" type="ORF">PCASD_16090</name>
</gene>
<dbReference type="PANTHER" id="PTHR24376">
    <property type="entry name" value="ZINC FINGER PROTEIN"/>
    <property type="match status" value="1"/>
</dbReference>
<evidence type="ECO:0000256" key="1">
    <source>
        <dbReference type="ARBA" id="ARBA00004123"/>
    </source>
</evidence>
<evidence type="ECO:0000313" key="10">
    <source>
        <dbReference type="EMBL" id="PLW30341.1"/>
    </source>
</evidence>
<proteinExistence type="predicted"/>
<keyword evidence="2" id="KW-0479">Metal-binding</keyword>
<feature type="compositionally biased region" description="Low complexity" evidence="8">
    <location>
        <begin position="9"/>
        <end position="18"/>
    </location>
</feature>
<dbReference type="EMBL" id="PGCI01000301">
    <property type="protein sequence ID" value="PLW30341.1"/>
    <property type="molecule type" value="Genomic_DNA"/>
</dbReference>
<feature type="domain" description="C2H2-type" evidence="9">
    <location>
        <begin position="96"/>
        <end position="126"/>
    </location>
</feature>
<feature type="region of interest" description="Disordered" evidence="8">
    <location>
        <begin position="1"/>
        <end position="23"/>
    </location>
</feature>
<evidence type="ECO:0000256" key="6">
    <source>
        <dbReference type="ARBA" id="ARBA00023242"/>
    </source>
</evidence>
<comment type="subcellular location">
    <subcellularLocation>
        <location evidence="1">Nucleus</location>
    </subcellularLocation>
</comment>